<feature type="region of interest" description="Disordered" evidence="8">
    <location>
        <begin position="1"/>
        <end position="39"/>
    </location>
</feature>
<evidence type="ECO:0000259" key="10">
    <source>
        <dbReference type="PROSITE" id="PS51281"/>
    </source>
</evidence>
<dbReference type="InterPro" id="IPR005637">
    <property type="entry name" value="TAP_C_dom"/>
</dbReference>
<keyword evidence="5" id="KW-0677">Repeat</keyword>
<dbReference type="STRING" id="1160509.A0A3N4HJ13"/>
<dbReference type="PANTHER" id="PTHR10662">
    <property type="entry name" value="NUCLEAR RNA EXPORT FACTOR"/>
    <property type="match status" value="1"/>
</dbReference>
<reference evidence="11 12" key="1">
    <citation type="journal article" date="2018" name="Nat. Ecol. Evol.">
        <title>Pezizomycetes genomes reveal the molecular basis of ectomycorrhizal truffle lifestyle.</title>
        <authorList>
            <person name="Murat C."/>
            <person name="Payen T."/>
            <person name="Noel B."/>
            <person name="Kuo A."/>
            <person name="Morin E."/>
            <person name="Chen J."/>
            <person name="Kohler A."/>
            <person name="Krizsan K."/>
            <person name="Balestrini R."/>
            <person name="Da Silva C."/>
            <person name="Montanini B."/>
            <person name="Hainaut M."/>
            <person name="Levati E."/>
            <person name="Barry K.W."/>
            <person name="Belfiori B."/>
            <person name="Cichocki N."/>
            <person name="Clum A."/>
            <person name="Dockter R.B."/>
            <person name="Fauchery L."/>
            <person name="Guy J."/>
            <person name="Iotti M."/>
            <person name="Le Tacon F."/>
            <person name="Lindquist E.A."/>
            <person name="Lipzen A."/>
            <person name="Malagnac F."/>
            <person name="Mello A."/>
            <person name="Molinier V."/>
            <person name="Miyauchi S."/>
            <person name="Poulain J."/>
            <person name="Riccioni C."/>
            <person name="Rubini A."/>
            <person name="Sitrit Y."/>
            <person name="Splivallo R."/>
            <person name="Traeger S."/>
            <person name="Wang M."/>
            <person name="Zifcakova L."/>
            <person name="Wipf D."/>
            <person name="Zambonelli A."/>
            <person name="Paolocci F."/>
            <person name="Nowrousian M."/>
            <person name="Ottonello S."/>
            <person name="Baldrian P."/>
            <person name="Spatafora J.W."/>
            <person name="Henrissat B."/>
            <person name="Nagy L.G."/>
            <person name="Aury J.M."/>
            <person name="Wincker P."/>
            <person name="Grigoriev I.V."/>
            <person name="Bonfante P."/>
            <person name="Martin F.M."/>
        </authorList>
    </citation>
    <scope>NUCLEOTIDE SEQUENCE [LARGE SCALE GENOMIC DNA]</scope>
    <source>
        <strain evidence="11 12">RN42</strain>
    </source>
</reference>
<dbReference type="GO" id="GO:0005634">
    <property type="term" value="C:nucleus"/>
    <property type="evidence" value="ECO:0007669"/>
    <property type="project" value="UniProtKB-SubCell"/>
</dbReference>
<keyword evidence="4" id="KW-0433">Leucine-rich repeat</keyword>
<dbReference type="PROSITE" id="PS50177">
    <property type="entry name" value="NTF2_DOMAIN"/>
    <property type="match status" value="1"/>
</dbReference>
<evidence type="ECO:0000256" key="5">
    <source>
        <dbReference type="ARBA" id="ARBA00022737"/>
    </source>
</evidence>
<name>A0A3N4HJ13_ASCIM</name>
<feature type="domain" description="TAP-C" evidence="10">
    <location>
        <begin position="555"/>
        <end position="609"/>
    </location>
</feature>
<sequence>MDSALKRRPGTSGIKKGKGKTKGTSNGSSGASVPNAPPKKASKLVDVKVFGWGSSSSDRDEVVDFIEGMAPCRIRKSKSAGKLLTITVPYHQASLVLALDDISYKDNFLTIKSQTYQHIVKNEVAENTIKEAAPLAKKEETEAILSNVLTSRYNADAKMLDLSHLAEDPTLKSAGFFEQASTRHKMFPAMMIVADKHFKTAAEKKEALHSVTLAYNGLQNLNAVSPLSLSFPAIKNLSLEGNNIKTWNDLGDFRYRLRDLEQLILAGNPVSNDDRYVQECVRIWPKLLRLDNVVIDRAKFSLPPPPPPKAEPPKAAGIVKHVPLTGFPLGIKPGYILDSGVGMKFLTDFFTTYDGNKTKLLADYYDAESTFSVAANTLAPRVEQPGVKIRSNPWVDYYPFSRNLHRTTNQETRRIHKGAAAIGKVWSSLPRTKHDVSDATHWVYDVWPVEGLPDPTNPHNIHGVTGVICTVHGEFEELGPSGVRRSFDRVFTLGPGPTATGVKVVNDMMTVRPFGGCDAWKPTPDDPAAANGGLLGAQMAPVVPVAQVPQDQADLIRQQHLFELYNHTNLTEQYTILCLDQAGGDLQQAYASFEQAKLAGALPAEAFRS</sequence>
<dbReference type="CDD" id="cd14342">
    <property type="entry name" value="UBA_TAP-C"/>
    <property type="match status" value="1"/>
</dbReference>
<dbReference type="GO" id="GO:0016973">
    <property type="term" value="P:poly(A)+ mRNA export from nucleus"/>
    <property type="evidence" value="ECO:0007669"/>
    <property type="project" value="TreeGrafter"/>
</dbReference>
<dbReference type="InterPro" id="IPR009060">
    <property type="entry name" value="UBA-like_sf"/>
</dbReference>
<evidence type="ECO:0000256" key="2">
    <source>
        <dbReference type="ARBA" id="ARBA00009285"/>
    </source>
</evidence>
<dbReference type="Pfam" id="PF24048">
    <property type="entry name" value="LRR_NXF1-5"/>
    <property type="match status" value="1"/>
</dbReference>
<evidence type="ECO:0000256" key="1">
    <source>
        <dbReference type="ARBA" id="ARBA00004123"/>
    </source>
</evidence>
<dbReference type="Gene3D" id="3.80.10.10">
    <property type="entry name" value="Ribonuclease Inhibitor"/>
    <property type="match status" value="1"/>
</dbReference>
<evidence type="ECO:0000259" key="9">
    <source>
        <dbReference type="PROSITE" id="PS50177"/>
    </source>
</evidence>
<keyword evidence="12" id="KW-1185">Reference proteome</keyword>
<dbReference type="SUPFAM" id="SSF52058">
    <property type="entry name" value="L domain-like"/>
    <property type="match status" value="1"/>
</dbReference>
<dbReference type="OrthoDB" id="25872at2759"/>
<evidence type="ECO:0000313" key="11">
    <source>
        <dbReference type="EMBL" id="RPA71960.1"/>
    </source>
</evidence>
<dbReference type="InterPro" id="IPR030217">
    <property type="entry name" value="NXF_fam"/>
</dbReference>
<dbReference type="SUPFAM" id="SSF46934">
    <property type="entry name" value="UBA-like"/>
    <property type="match status" value="1"/>
</dbReference>
<feature type="compositionally biased region" description="Low complexity" evidence="8">
    <location>
        <begin position="22"/>
        <end position="32"/>
    </location>
</feature>
<comment type="subcellular location">
    <subcellularLocation>
        <location evidence="1">Nucleus</location>
    </subcellularLocation>
</comment>
<dbReference type="SMART" id="SM00804">
    <property type="entry name" value="TAP_C"/>
    <property type="match status" value="1"/>
</dbReference>
<keyword evidence="3" id="KW-0813">Transport</keyword>
<proteinExistence type="inferred from homology"/>
<dbReference type="GO" id="GO:0003723">
    <property type="term" value="F:RNA binding"/>
    <property type="evidence" value="ECO:0007669"/>
    <property type="project" value="TreeGrafter"/>
</dbReference>
<dbReference type="PANTHER" id="PTHR10662:SF22">
    <property type="entry name" value="NUCLEAR RNA EXPORT FACTOR 1"/>
    <property type="match status" value="1"/>
</dbReference>
<dbReference type="Proteomes" id="UP000275078">
    <property type="component" value="Unassembled WGS sequence"/>
</dbReference>
<dbReference type="PROSITE" id="PS51281">
    <property type="entry name" value="TAP_C"/>
    <property type="match status" value="1"/>
</dbReference>
<organism evidence="11 12">
    <name type="scientific">Ascobolus immersus RN42</name>
    <dbReference type="NCBI Taxonomy" id="1160509"/>
    <lineage>
        <taxon>Eukaryota</taxon>
        <taxon>Fungi</taxon>
        <taxon>Dikarya</taxon>
        <taxon>Ascomycota</taxon>
        <taxon>Pezizomycotina</taxon>
        <taxon>Pezizomycetes</taxon>
        <taxon>Pezizales</taxon>
        <taxon>Ascobolaceae</taxon>
        <taxon>Ascobolus</taxon>
    </lineage>
</organism>
<accession>A0A3N4HJ13</accession>
<protein>
    <submittedName>
        <fullName evidence="11">NTF2-like protein</fullName>
    </submittedName>
</protein>
<dbReference type="InterPro" id="IPR057125">
    <property type="entry name" value="NXF1/2/3/5-like_LRR"/>
</dbReference>
<dbReference type="InterPro" id="IPR032675">
    <property type="entry name" value="LRR_dom_sf"/>
</dbReference>
<dbReference type="InterPro" id="IPR018222">
    <property type="entry name" value="Nuclear_transport_factor_2_euk"/>
</dbReference>
<dbReference type="Pfam" id="PF03943">
    <property type="entry name" value="TAP_C"/>
    <property type="match status" value="1"/>
</dbReference>
<dbReference type="Gene3D" id="1.10.8.10">
    <property type="entry name" value="DNA helicase RuvA subunit, C-terminal domain"/>
    <property type="match status" value="1"/>
</dbReference>
<dbReference type="InterPro" id="IPR002075">
    <property type="entry name" value="NTF2_dom"/>
</dbReference>
<evidence type="ECO:0000313" key="12">
    <source>
        <dbReference type="Proteomes" id="UP000275078"/>
    </source>
</evidence>
<evidence type="ECO:0000256" key="8">
    <source>
        <dbReference type="SAM" id="MobiDB-lite"/>
    </source>
</evidence>
<dbReference type="EMBL" id="ML119888">
    <property type="protein sequence ID" value="RPA71960.1"/>
    <property type="molecule type" value="Genomic_DNA"/>
</dbReference>
<gene>
    <name evidence="11" type="ORF">BJ508DRAFT_217497</name>
</gene>
<dbReference type="AlphaFoldDB" id="A0A3N4HJ13"/>
<keyword evidence="6" id="KW-0509">mRNA transport</keyword>
<evidence type="ECO:0000256" key="6">
    <source>
        <dbReference type="ARBA" id="ARBA00022816"/>
    </source>
</evidence>
<feature type="domain" description="NTF2" evidence="9">
    <location>
        <begin position="341"/>
        <end position="511"/>
    </location>
</feature>
<comment type="similarity">
    <text evidence="2">Belongs to the NXF family.</text>
</comment>
<dbReference type="InterPro" id="IPR032710">
    <property type="entry name" value="NTF2-like_dom_sf"/>
</dbReference>
<dbReference type="SUPFAM" id="SSF54427">
    <property type="entry name" value="NTF2-like"/>
    <property type="match status" value="1"/>
</dbReference>
<dbReference type="Gene3D" id="3.10.450.50">
    <property type="match status" value="1"/>
</dbReference>
<keyword evidence="7" id="KW-0539">Nucleus</keyword>
<evidence type="ECO:0000256" key="3">
    <source>
        <dbReference type="ARBA" id="ARBA00022448"/>
    </source>
</evidence>
<dbReference type="Pfam" id="PF22602">
    <property type="entry name" value="NXF_NTF2"/>
    <property type="match status" value="1"/>
</dbReference>
<evidence type="ECO:0000256" key="7">
    <source>
        <dbReference type="ARBA" id="ARBA00023242"/>
    </source>
</evidence>
<evidence type="ECO:0000256" key="4">
    <source>
        <dbReference type="ARBA" id="ARBA00022614"/>
    </source>
</evidence>